<dbReference type="GO" id="GO:0003677">
    <property type="term" value="F:DNA binding"/>
    <property type="evidence" value="ECO:0007669"/>
    <property type="project" value="UniProtKB-UniRule"/>
</dbReference>
<dbReference type="PROSITE" id="PS50977">
    <property type="entry name" value="HTH_TETR_2"/>
    <property type="match status" value="1"/>
</dbReference>
<dbReference type="RefSeq" id="WP_120950268.1">
    <property type="nucleotide sequence ID" value="NZ_RBIR01000001.1"/>
</dbReference>
<dbReference type="InterPro" id="IPR054126">
    <property type="entry name" value="CprB_TetR_C"/>
</dbReference>
<dbReference type="OrthoDB" id="3237195at2"/>
<evidence type="ECO:0000259" key="5">
    <source>
        <dbReference type="PROSITE" id="PS50977"/>
    </source>
</evidence>
<dbReference type="InterPro" id="IPR023772">
    <property type="entry name" value="DNA-bd_HTH_TetR-type_CS"/>
</dbReference>
<feature type="DNA-binding region" description="H-T-H motif" evidence="4">
    <location>
        <begin position="31"/>
        <end position="50"/>
    </location>
</feature>
<evidence type="ECO:0000256" key="1">
    <source>
        <dbReference type="ARBA" id="ARBA00023015"/>
    </source>
</evidence>
<dbReference type="PANTHER" id="PTHR47506:SF1">
    <property type="entry name" value="HTH-TYPE TRANSCRIPTIONAL REGULATOR YJDC"/>
    <property type="match status" value="1"/>
</dbReference>
<gene>
    <name evidence="6" type="ORF">C8D78_0500</name>
</gene>
<reference evidence="6 7" key="1">
    <citation type="submission" date="2018-10" db="EMBL/GenBank/DDBJ databases">
        <title>Genomic Encyclopedia of Type Strains, Phase IV (KMG-IV): sequencing the most valuable type-strain genomes for metagenomic binning, comparative biology and taxonomic classification.</title>
        <authorList>
            <person name="Goeker M."/>
        </authorList>
    </citation>
    <scope>NUCLEOTIDE SEQUENCE [LARGE SCALE GENOMIC DNA]</scope>
    <source>
        <strain evidence="6 7">DSM 25586</strain>
    </source>
</reference>
<evidence type="ECO:0000313" key="6">
    <source>
        <dbReference type="EMBL" id="RKR30180.1"/>
    </source>
</evidence>
<dbReference type="Pfam" id="PF21935">
    <property type="entry name" value="TetR_C_45"/>
    <property type="match status" value="1"/>
</dbReference>
<evidence type="ECO:0000256" key="4">
    <source>
        <dbReference type="PROSITE-ProRule" id="PRU00335"/>
    </source>
</evidence>
<keyword evidence="2 4" id="KW-0238">DNA-binding</keyword>
<keyword evidence="1" id="KW-0805">Transcription regulation</keyword>
<dbReference type="PANTHER" id="PTHR47506">
    <property type="entry name" value="TRANSCRIPTIONAL REGULATORY PROTEIN"/>
    <property type="match status" value="1"/>
</dbReference>
<dbReference type="InterPro" id="IPR009057">
    <property type="entry name" value="Homeodomain-like_sf"/>
</dbReference>
<dbReference type="Proteomes" id="UP000276055">
    <property type="component" value="Unassembled WGS sequence"/>
</dbReference>
<dbReference type="EMBL" id="RBIR01000001">
    <property type="protein sequence ID" value="RKR30180.1"/>
    <property type="molecule type" value="Genomic_DNA"/>
</dbReference>
<dbReference type="SUPFAM" id="SSF46689">
    <property type="entry name" value="Homeodomain-like"/>
    <property type="match status" value="1"/>
</dbReference>
<protein>
    <submittedName>
        <fullName evidence="6">TetR family transcriptional regulator</fullName>
    </submittedName>
</protein>
<evidence type="ECO:0000313" key="7">
    <source>
        <dbReference type="Proteomes" id="UP000276055"/>
    </source>
</evidence>
<dbReference type="PROSITE" id="PS01081">
    <property type="entry name" value="HTH_TETR_1"/>
    <property type="match status" value="1"/>
</dbReference>
<organism evidence="6 7">
    <name type="scientific">Arthrobacter oryzae</name>
    <dbReference type="NCBI Taxonomy" id="409290"/>
    <lineage>
        <taxon>Bacteria</taxon>
        <taxon>Bacillati</taxon>
        <taxon>Actinomycetota</taxon>
        <taxon>Actinomycetes</taxon>
        <taxon>Micrococcales</taxon>
        <taxon>Micrococcaceae</taxon>
        <taxon>Arthrobacter</taxon>
    </lineage>
</organism>
<comment type="caution">
    <text evidence="6">The sequence shown here is derived from an EMBL/GenBank/DDBJ whole genome shotgun (WGS) entry which is preliminary data.</text>
</comment>
<evidence type="ECO:0000256" key="3">
    <source>
        <dbReference type="ARBA" id="ARBA00023163"/>
    </source>
</evidence>
<dbReference type="Pfam" id="PF00440">
    <property type="entry name" value="TetR_N"/>
    <property type="match status" value="1"/>
</dbReference>
<sequence length="218" mass="23736">MVLQDRAKATRGAIIIGAAAVFEEHGYGSTSLTQVSEAAGVTKGALYFHFQSKEDLARAVIEEQHRIAAAEGERIVAEDLPALTTMILMCRAFGLQLVHEPVVRAGIRLTFEATAFGAPVRGPYEDWIAVMEQLTGRAKTELQIRPSVDAGAFARYLVASFTGVQLVSGVLTGRADVMQRIEEMWEILLPGILHEDFHEDARTLSRLISTAIPALPAH</sequence>
<dbReference type="InterPro" id="IPR047923">
    <property type="entry name" value="ArpA-like"/>
</dbReference>
<dbReference type="InterPro" id="IPR036271">
    <property type="entry name" value="Tet_transcr_reg_TetR-rel_C_sf"/>
</dbReference>
<name>A0A495FLS0_9MICC</name>
<proteinExistence type="predicted"/>
<dbReference type="Gene3D" id="1.10.357.10">
    <property type="entry name" value="Tetracycline Repressor, domain 2"/>
    <property type="match status" value="1"/>
</dbReference>
<dbReference type="PRINTS" id="PR00455">
    <property type="entry name" value="HTHTETR"/>
</dbReference>
<keyword evidence="3" id="KW-0804">Transcription</keyword>
<dbReference type="AlphaFoldDB" id="A0A495FLS0"/>
<feature type="domain" description="HTH tetR-type" evidence="5">
    <location>
        <begin position="8"/>
        <end position="68"/>
    </location>
</feature>
<dbReference type="NCBIfam" id="NF041196">
    <property type="entry name" value="ScbR_bind_reg"/>
    <property type="match status" value="1"/>
</dbReference>
<evidence type="ECO:0000256" key="2">
    <source>
        <dbReference type="ARBA" id="ARBA00023125"/>
    </source>
</evidence>
<dbReference type="SUPFAM" id="SSF48498">
    <property type="entry name" value="Tetracyclin repressor-like, C-terminal domain"/>
    <property type="match status" value="1"/>
</dbReference>
<accession>A0A495FLS0</accession>
<dbReference type="InterPro" id="IPR001647">
    <property type="entry name" value="HTH_TetR"/>
</dbReference>